<dbReference type="RefSeq" id="WP_130159697.1">
    <property type="nucleotide sequence ID" value="NZ_SGIS01000036.1"/>
</dbReference>
<protein>
    <submittedName>
        <fullName evidence="1">Uncharacterized protein</fullName>
    </submittedName>
</protein>
<accession>A0A4Q6XU87</accession>
<evidence type="ECO:0000313" key="1">
    <source>
        <dbReference type="EMBL" id="RZF61192.1"/>
    </source>
</evidence>
<dbReference type="AlphaFoldDB" id="A0A4Q6XU87"/>
<dbReference type="EMBL" id="SGIS01000036">
    <property type="protein sequence ID" value="RZF61192.1"/>
    <property type="molecule type" value="Genomic_DNA"/>
</dbReference>
<evidence type="ECO:0000313" key="2">
    <source>
        <dbReference type="Proteomes" id="UP000292085"/>
    </source>
</evidence>
<comment type="caution">
    <text evidence="1">The sequence shown here is derived from an EMBL/GenBank/DDBJ whole genome shotgun (WGS) entry which is preliminary data.</text>
</comment>
<dbReference type="OrthoDB" id="7540363at2"/>
<dbReference type="Gene3D" id="3.40.50.2000">
    <property type="entry name" value="Glycogen Phosphorylase B"/>
    <property type="match status" value="1"/>
</dbReference>
<organism evidence="1 2">
    <name type="scientific">Sphingomonas populi</name>
    <dbReference type="NCBI Taxonomy" id="2484750"/>
    <lineage>
        <taxon>Bacteria</taxon>
        <taxon>Pseudomonadati</taxon>
        <taxon>Pseudomonadota</taxon>
        <taxon>Alphaproteobacteria</taxon>
        <taxon>Sphingomonadales</taxon>
        <taxon>Sphingomonadaceae</taxon>
        <taxon>Sphingomonas</taxon>
    </lineage>
</organism>
<sequence length="417" mass="43145">MAVILMGTGGSSGRTLAALAAALAQYLPDQPIRFVDTQPFNLRTGGITGYDGPGAILRAHPDACGLKRYTASWSANMVLNGGQRVYRRMIDYAAGLIGADADVVVTCHDRIYIETAMLAAARRQGAATVLLQEGPFCAIGHGAPRSGLLRAKALAAPLATRLLRVLPPMPDYGMAGHDRVIAASDSYRARWIAAGLAPETVVVGGIPRFDPLASLRGRAGDAGPLRVLYLVQPFAAHGKVDAAAAYGVQRVLAEGLNAAAAARPLALTIRSHPRSSGDDAAVLRAALRFAVTEDRGAAPLEAVLPEVDLVIGHYSSGMLEALLANRPVVCVPVPTTAFAEAAEADKQRWLTGIGIPVAATAEAIADVLVQADGVPATVDWGKVGDEVGTVDGHAAARCAGLIAEVVANRAGVTRGSR</sequence>
<reference evidence="1 2" key="1">
    <citation type="submission" date="2019-02" db="EMBL/GenBank/DDBJ databases">
        <authorList>
            <person name="Li Y."/>
        </authorList>
    </citation>
    <scope>NUCLEOTIDE SEQUENCE [LARGE SCALE GENOMIC DNA]</scope>
    <source>
        <strain evidence="1 2">3-7</strain>
    </source>
</reference>
<gene>
    <name evidence="1" type="ORF">EWE75_19070</name>
</gene>
<dbReference type="Proteomes" id="UP000292085">
    <property type="component" value="Unassembled WGS sequence"/>
</dbReference>
<proteinExistence type="predicted"/>
<name>A0A4Q6XU87_9SPHN</name>
<dbReference type="SUPFAM" id="SSF53756">
    <property type="entry name" value="UDP-Glycosyltransferase/glycogen phosphorylase"/>
    <property type="match status" value="1"/>
</dbReference>
<keyword evidence="2" id="KW-1185">Reference proteome</keyword>